<organism evidence="2 3">
    <name type="scientific">Kibdelosporangium aridum</name>
    <dbReference type="NCBI Taxonomy" id="2030"/>
    <lineage>
        <taxon>Bacteria</taxon>
        <taxon>Bacillati</taxon>
        <taxon>Actinomycetota</taxon>
        <taxon>Actinomycetes</taxon>
        <taxon>Pseudonocardiales</taxon>
        <taxon>Pseudonocardiaceae</taxon>
        <taxon>Kibdelosporangium</taxon>
    </lineage>
</organism>
<keyword evidence="1" id="KW-1133">Transmembrane helix</keyword>
<dbReference type="Proteomes" id="UP000192674">
    <property type="component" value="Unassembled WGS sequence"/>
</dbReference>
<dbReference type="EMBL" id="FWXV01000014">
    <property type="protein sequence ID" value="SMD26483.1"/>
    <property type="molecule type" value="Genomic_DNA"/>
</dbReference>
<gene>
    <name evidence="2" type="ORF">SAMN05661093_10066</name>
</gene>
<sequence length="222" mass="25950">MSSSTPWWGTLVVASVGFFGVLLSQLWTSVRDQRRVDQEKHDRDVNRRAEVYAEFHRTVTALNTDGVEQTESAATLLAELAQRRSLIMLLASPMIRAETTRVVDGLTAVRAAYARAPGSAEHEWARREFDRSFGWLVEIMRHELDLGLKPRWWQRTRRRIWSYLHRRLSGLDETVLGGEGAIDWWNLRARLRRMRQRHRVRRDEALARKLGYRFQRSVGPEA</sequence>
<keyword evidence="1" id="KW-0472">Membrane</keyword>
<name>A0A1Y5Y6P4_KIBAR</name>
<reference evidence="2 3" key="1">
    <citation type="submission" date="2017-04" db="EMBL/GenBank/DDBJ databases">
        <authorList>
            <person name="Afonso C.L."/>
            <person name="Miller P.J."/>
            <person name="Scott M.A."/>
            <person name="Spackman E."/>
            <person name="Goraichik I."/>
            <person name="Dimitrov K.M."/>
            <person name="Suarez D.L."/>
            <person name="Swayne D.E."/>
        </authorList>
    </citation>
    <scope>NUCLEOTIDE SEQUENCE [LARGE SCALE GENOMIC DNA]</scope>
    <source>
        <strain evidence="2 3">DSM 43828</strain>
    </source>
</reference>
<evidence type="ECO:0000313" key="3">
    <source>
        <dbReference type="Proteomes" id="UP000192674"/>
    </source>
</evidence>
<accession>A0A1Y5Y6P4</accession>
<keyword evidence="3" id="KW-1185">Reference proteome</keyword>
<feature type="transmembrane region" description="Helical" evidence="1">
    <location>
        <begin position="6"/>
        <end position="27"/>
    </location>
</feature>
<evidence type="ECO:0000256" key="1">
    <source>
        <dbReference type="SAM" id="Phobius"/>
    </source>
</evidence>
<proteinExistence type="predicted"/>
<keyword evidence="1" id="KW-0812">Transmembrane</keyword>
<evidence type="ECO:0000313" key="2">
    <source>
        <dbReference type="EMBL" id="SMD26483.1"/>
    </source>
</evidence>
<protein>
    <submittedName>
        <fullName evidence="2">Uncharacterized protein</fullName>
    </submittedName>
</protein>
<dbReference type="AlphaFoldDB" id="A0A1Y5Y6P4"/>